<dbReference type="AlphaFoldDB" id="A0A8J7AYY0"/>
<dbReference type="InterPro" id="IPR001451">
    <property type="entry name" value="Hexapep"/>
</dbReference>
<dbReference type="Gene3D" id="1.20.1180.10">
    <property type="entry name" value="Udp N-acetylglucosamine O-acyltransferase, C-terminal domain"/>
    <property type="match status" value="1"/>
</dbReference>
<dbReference type="GO" id="GO:0016020">
    <property type="term" value="C:membrane"/>
    <property type="evidence" value="ECO:0007669"/>
    <property type="project" value="GOC"/>
</dbReference>
<evidence type="ECO:0000313" key="7">
    <source>
        <dbReference type="EMBL" id="MBE9115199.1"/>
    </source>
</evidence>
<dbReference type="SUPFAM" id="SSF51161">
    <property type="entry name" value="Trimeric LpxA-like enzymes"/>
    <property type="match status" value="1"/>
</dbReference>
<keyword evidence="2" id="KW-0441">Lipid A biosynthesis</keyword>
<dbReference type="Pfam" id="PF00132">
    <property type="entry name" value="Hexapep"/>
    <property type="match status" value="2"/>
</dbReference>
<dbReference type="Proteomes" id="UP000654482">
    <property type="component" value="Unassembled WGS sequence"/>
</dbReference>
<dbReference type="GO" id="GO:0031470">
    <property type="term" value="C:carboxysome"/>
    <property type="evidence" value="ECO:0007669"/>
    <property type="project" value="UniProtKB-ARBA"/>
</dbReference>
<gene>
    <name evidence="7" type="primary">lpxA</name>
    <name evidence="7" type="ORF">IQ249_04725</name>
</gene>
<dbReference type="NCBIfam" id="NF003657">
    <property type="entry name" value="PRK05289.1"/>
    <property type="match status" value="1"/>
</dbReference>
<dbReference type="Pfam" id="PF13720">
    <property type="entry name" value="Acetyltransf_11"/>
    <property type="match status" value="1"/>
</dbReference>
<dbReference type="InterPro" id="IPR029098">
    <property type="entry name" value="Acetyltransf_C"/>
</dbReference>
<organism evidence="7 8">
    <name type="scientific">Lusitaniella coriacea LEGE 07157</name>
    <dbReference type="NCBI Taxonomy" id="945747"/>
    <lineage>
        <taxon>Bacteria</taxon>
        <taxon>Bacillati</taxon>
        <taxon>Cyanobacteriota</taxon>
        <taxon>Cyanophyceae</taxon>
        <taxon>Spirulinales</taxon>
        <taxon>Lusitaniellaceae</taxon>
        <taxon>Lusitaniella</taxon>
    </lineage>
</organism>
<evidence type="ECO:0000256" key="2">
    <source>
        <dbReference type="ARBA" id="ARBA00022556"/>
    </source>
</evidence>
<dbReference type="GO" id="GO:0043886">
    <property type="term" value="F:structural constituent of carboxysome shell"/>
    <property type="evidence" value="ECO:0007669"/>
    <property type="project" value="UniProtKB-ARBA"/>
</dbReference>
<evidence type="ECO:0000256" key="1">
    <source>
        <dbReference type="ARBA" id="ARBA00022516"/>
    </source>
</evidence>
<reference evidence="7" key="1">
    <citation type="submission" date="2020-10" db="EMBL/GenBank/DDBJ databases">
        <authorList>
            <person name="Castelo-Branco R."/>
            <person name="Eusebio N."/>
            <person name="Adriana R."/>
            <person name="Vieira A."/>
            <person name="Brugerolle De Fraissinette N."/>
            <person name="Rezende De Castro R."/>
            <person name="Schneider M.P."/>
            <person name="Vasconcelos V."/>
            <person name="Leao P.N."/>
        </authorList>
    </citation>
    <scope>NUCLEOTIDE SEQUENCE</scope>
    <source>
        <strain evidence="7">LEGE 07157</strain>
    </source>
</reference>
<dbReference type="InterPro" id="IPR037157">
    <property type="entry name" value="Acetyltransf_C_sf"/>
</dbReference>
<protein>
    <submittedName>
        <fullName evidence="7">Acyl-ACP--UDP-N-acetylglucosamine O-acyltransferase</fullName>
        <ecNumber evidence="7">2.3.1.129</ecNumber>
    </submittedName>
</protein>
<dbReference type="PANTHER" id="PTHR43480:SF1">
    <property type="entry name" value="ACYL-[ACYL-CARRIER-PROTEIN]--UDP-N-ACETYLGLUCOSAMINE O-ACYLTRANSFERASE, MITOCHONDRIAL-RELATED"/>
    <property type="match status" value="1"/>
</dbReference>
<dbReference type="Gene3D" id="2.160.10.10">
    <property type="entry name" value="Hexapeptide repeat proteins"/>
    <property type="match status" value="1"/>
</dbReference>
<evidence type="ECO:0000256" key="3">
    <source>
        <dbReference type="ARBA" id="ARBA00022679"/>
    </source>
</evidence>
<dbReference type="CDD" id="cd03351">
    <property type="entry name" value="LbH_UDP-GlcNAc_AT"/>
    <property type="match status" value="1"/>
</dbReference>
<dbReference type="GO" id="GO:0009245">
    <property type="term" value="P:lipid A biosynthetic process"/>
    <property type="evidence" value="ECO:0007669"/>
    <property type="project" value="UniProtKB-KW"/>
</dbReference>
<dbReference type="InterPro" id="IPR010137">
    <property type="entry name" value="Lipid_A_LpxA"/>
</dbReference>
<keyword evidence="4" id="KW-0443">Lipid metabolism</keyword>
<dbReference type="EC" id="2.3.1.129" evidence="7"/>
<evidence type="ECO:0000256" key="5">
    <source>
        <dbReference type="ARBA" id="ARBA00023315"/>
    </source>
</evidence>
<comment type="caution">
    <text evidence="7">The sequence shown here is derived from an EMBL/GenBank/DDBJ whole genome shotgun (WGS) entry which is preliminary data.</text>
</comment>
<dbReference type="RefSeq" id="WP_194028284.1">
    <property type="nucleotide sequence ID" value="NZ_JADEWZ010000005.1"/>
</dbReference>
<dbReference type="PIRSF" id="PIRSF000456">
    <property type="entry name" value="UDP-GlcNAc_acltr"/>
    <property type="match status" value="1"/>
</dbReference>
<keyword evidence="1" id="KW-0444">Lipid biosynthesis</keyword>
<dbReference type="GO" id="GO:0008780">
    <property type="term" value="F:acyl-[acyl-carrier-protein]-UDP-N-acetylglucosamine O-acyltransferase activity"/>
    <property type="evidence" value="ECO:0007669"/>
    <property type="project" value="UniProtKB-EC"/>
</dbReference>
<evidence type="ECO:0000259" key="6">
    <source>
        <dbReference type="Pfam" id="PF13720"/>
    </source>
</evidence>
<proteinExistence type="predicted"/>
<evidence type="ECO:0000256" key="4">
    <source>
        <dbReference type="ARBA" id="ARBA00023098"/>
    </source>
</evidence>
<keyword evidence="3 7" id="KW-0808">Transferase</keyword>
<sequence length="265" mass="28589">MLIHPTAVIESGAKLGADVRVGAFSYIDRVVEIGDGCEIGSHVTILPYTRLGKNCRVHAGAVLGDLPQDVAFANEESYVRVGDNCIIREGVTIHRGTKLGSVTEVGNDCFLMAYSHLAHNAKLGNRAIISNGALVAGYAEVEDGAFISGNCLIHQFTRVGRLAMLSGGTAIQKDVPPFCMTRSMSSNTVMGLNVVGLRRAGYSAEDRLILKRAFKRLYQSGLNVSQAVVQLDKEFSSELVQELNLFVKTSQRGICRFLRGGKSPD</sequence>
<keyword evidence="8" id="KW-1185">Reference proteome</keyword>
<keyword evidence="5 7" id="KW-0012">Acyltransferase</keyword>
<feature type="domain" description="UDP N-acetylglucosamine O-acyltransferase C-terminal" evidence="6">
    <location>
        <begin position="174"/>
        <end position="255"/>
    </location>
</feature>
<dbReference type="PANTHER" id="PTHR43480">
    <property type="entry name" value="ACYL-[ACYL-CARRIER-PROTEIN]--UDP-N-ACETYLGLUCOSAMINE O-ACYLTRANSFERASE"/>
    <property type="match status" value="1"/>
</dbReference>
<name>A0A8J7AYY0_9CYAN</name>
<dbReference type="EMBL" id="JADEWZ010000005">
    <property type="protein sequence ID" value="MBE9115199.1"/>
    <property type="molecule type" value="Genomic_DNA"/>
</dbReference>
<accession>A0A8J7AYY0</accession>
<dbReference type="NCBIfam" id="TIGR01852">
    <property type="entry name" value="lipid_A_lpxA"/>
    <property type="match status" value="1"/>
</dbReference>
<evidence type="ECO:0000313" key="8">
    <source>
        <dbReference type="Proteomes" id="UP000654482"/>
    </source>
</evidence>
<dbReference type="InterPro" id="IPR011004">
    <property type="entry name" value="Trimer_LpxA-like_sf"/>
</dbReference>